<dbReference type="EC" id="3.5.3.6" evidence="3"/>
<evidence type="ECO:0000256" key="4">
    <source>
        <dbReference type="PIRSR" id="PIRSR006356-1"/>
    </source>
</evidence>
<dbReference type="Proteomes" id="UP000253790">
    <property type="component" value="Chromosome"/>
</dbReference>
<keyword evidence="3" id="KW-0056">Arginine metabolism</keyword>
<keyword evidence="3" id="KW-0963">Cytoplasm</keyword>
<dbReference type="PRINTS" id="PR01466">
    <property type="entry name" value="ARGDEIMINASE"/>
</dbReference>
<evidence type="ECO:0000313" key="5">
    <source>
        <dbReference type="EMBL" id="AXH96270.1"/>
    </source>
</evidence>
<reference evidence="5 6" key="1">
    <citation type="submission" date="2018-07" db="EMBL/GenBank/DDBJ databases">
        <title>Complete genome sequencing of Ornithinimicrobium sp. AMA3305.</title>
        <authorList>
            <person name="Bae J.-W."/>
        </authorList>
    </citation>
    <scope>NUCLEOTIDE SEQUENCE [LARGE SCALE GENOMIC DNA]</scope>
    <source>
        <strain evidence="5 6">AMA3305</strain>
    </source>
</reference>
<protein>
    <recommendedName>
        <fullName evidence="3">Arginine deiminase</fullName>
        <shortName evidence="3">ADI</shortName>
        <ecNumber evidence="3">3.5.3.6</ecNumber>
    </recommendedName>
    <alternativeName>
        <fullName evidence="3">Arginine dihydrolase</fullName>
        <shortName evidence="3">AD</shortName>
    </alternativeName>
</protein>
<evidence type="ECO:0000313" key="6">
    <source>
        <dbReference type="Proteomes" id="UP000253790"/>
    </source>
</evidence>
<dbReference type="Gene3D" id="1.10.3930.10">
    <property type="entry name" value="Arginine deiminase"/>
    <property type="match status" value="1"/>
</dbReference>
<name>A0A345NML2_9MICO</name>
<dbReference type="RefSeq" id="WP_114928035.1">
    <property type="nucleotide sequence ID" value="NZ_CP031229.1"/>
</dbReference>
<dbReference type="NCBIfam" id="NF002381">
    <property type="entry name" value="PRK01388.1"/>
    <property type="match status" value="1"/>
</dbReference>
<sequence>MPFDVASEVGRLRQVIVHRPGLEMHRLTPENKEQYLFDEILWVERAQEEHDHFVRVMQERGVVVHHLDQLLRETLAVPAARAQILDHSLDERHTGPLGAEALRVMFDKMADAELARHLIGGITKAEVLDRIPHPQSLTIDQLDLHDAVLAPLPNHLFARDTSAWAYGGVAVNSMHKKARRRETVHYAAIYQHHPLFRDAGMDWWTEGVDDGPATAEGGDILVLGNGVVLVGLSERTTAMGVERLARRMLGSGRVSTIVALDMPKARAVMHLDTVMTMIDPETFTRYLGLPDLPSWTMTAGEEDGNGGVDVIIERHAPEDMMKVVGHAMGVPKLRILAADQDPRAAAREQWDDGCNVLALEPGVVVGYERNTVTNDYLRANGVEVLEISGSEVGRGRGGPRCMSCPVERDPLP</sequence>
<dbReference type="GO" id="GO:0016990">
    <property type="term" value="F:arginine deiminase activity"/>
    <property type="evidence" value="ECO:0007669"/>
    <property type="project" value="UniProtKB-UniRule"/>
</dbReference>
<evidence type="ECO:0000256" key="3">
    <source>
        <dbReference type="HAMAP-Rule" id="MF_00242"/>
    </source>
</evidence>
<keyword evidence="6" id="KW-1185">Reference proteome</keyword>
<dbReference type="PANTHER" id="PTHR47271">
    <property type="entry name" value="ARGININE DEIMINASE"/>
    <property type="match status" value="1"/>
</dbReference>
<dbReference type="HAMAP" id="MF_00242">
    <property type="entry name" value="Arg_deiminase"/>
    <property type="match status" value="1"/>
</dbReference>
<evidence type="ECO:0000256" key="2">
    <source>
        <dbReference type="ARBA" id="ARBA00022801"/>
    </source>
</evidence>
<dbReference type="GO" id="GO:0019546">
    <property type="term" value="P:L-arginine deiminase pathway"/>
    <property type="evidence" value="ECO:0007669"/>
    <property type="project" value="TreeGrafter"/>
</dbReference>
<dbReference type="Gene3D" id="3.75.10.10">
    <property type="entry name" value="L-arginine/glycine Amidinotransferase, Chain A"/>
    <property type="match status" value="1"/>
</dbReference>
<evidence type="ECO:0000256" key="1">
    <source>
        <dbReference type="ARBA" id="ARBA00010206"/>
    </source>
</evidence>
<comment type="subcellular location">
    <subcellularLocation>
        <location evidence="3">Cytoplasm</location>
    </subcellularLocation>
</comment>
<dbReference type="PIRSF" id="PIRSF006356">
    <property type="entry name" value="Arg_deiminase"/>
    <property type="match status" value="1"/>
</dbReference>
<gene>
    <name evidence="3" type="primary">arcA</name>
    <name evidence="5" type="ORF">DV701_09150</name>
</gene>
<comment type="catalytic activity">
    <reaction evidence="3">
        <text>L-arginine + H2O = L-citrulline + NH4(+)</text>
        <dbReference type="Rhea" id="RHEA:19597"/>
        <dbReference type="ChEBI" id="CHEBI:15377"/>
        <dbReference type="ChEBI" id="CHEBI:28938"/>
        <dbReference type="ChEBI" id="CHEBI:32682"/>
        <dbReference type="ChEBI" id="CHEBI:57743"/>
        <dbReference type="EC" id="3.5.3.6"/>
    </reaction>
</comment>
<dbReference type="UniPathway" id="UPA00254">
    <property type="reaction ID" value="UER00364"/>
</dbReference>
<dbReference type="SUPFAM" id="SSF55909">
    <property type="entry name" value="Pentein"/>
    <property type="match status" value="1"/>
</dbReference>
<proteinExistence type="inferred from homology"/>
<feature type="active site" description="Amidino-cysteine intermediate" evidence="3 4">
    <location>
        <position position="401"/>
    </location>
</feature>
<dbReference type="OrthoDB" id="9807502at2"/>
<dbReference type="GO" id="GO:0005737">
    <property type="term" value="C:cytoplasm"/>
    <property type="evidence" value="ECO:0007669"/>
    <property type="project" value="UniProtKB-SubCell"/>
</dbReference>
<dbReference type="PANTHER" id="PTHR47271:SF2">
    <property type="entry name" value="ARGININE DEIMINASE"/>
    <property type="match status" value="1"/>
</dbReference>
<accession>A0A345NML2</accession>
<organism evidence="5 6">
    <name type="scientific">Ornithinimicrobium avium</name>
    <dbReference type="NCBI Taxonomy" id="2283195"/>
    <lineage>
        <taxon>Bacteria</taxon>
        <taxon>Bacillati</taxon>
        <taxon>Actinomycetota</taxon>
        <taxon>Actinomycetes</taxon>
        <taxon>Micrococcales</taxon>
        <taxon>Ornithinimicrobiaceae</taxon>
        <taxon>Ornithinimicrobium</taxon>
    </lineage>
</organism>
<comment type="similarity">
    <text evidence="1 3">Belongs to the arginine deiminase family.</text>
</comment>
<dbReference type="InterPro" id="IPR003876">
    <property type="entry name" value="Arg_deiminase"/>
</dbReference>
<keyword evidence="2 3" id="KW-0378">Hydrolase</keyword>
<dbReference type="EMBL" id="CP031229">
    <property type="protein sequence ID" value="AXH96270.1"/>
    <property type="molecule type" value="Genomic_DNA"/>
</dbReference>
<comment type="pathway">
    <text evidence="3">Amino-acid degradation; L-arginine degradation via ADI pathway; carbamoyl phosphate from L-arginine: step 1/2.</text>
</comment>
<dbReference type="Pfam" id="PF02274">
    <property type="entry name" value="ADI"/>
    <property type="match status" value="1"/>
</dbReference>
<dbReference type="KEGG" id="orn:DV701_09150"/>
<dbReference type="AlphaFoldDB" id="A0A345NML2"/>